<dbReference type="EMBL" id="RAHJ01000021">
    <property type="protein sequence ID" value="RJX65955.1"/>
    <property type="molecule type" value="Genomic_DNA"/>
</dbReference>
<dbReference type="Pfam" id="PF04536">
    <property type="entry name" value="TPM_phosphatase"/>
    <property type="match status" value="1"/>
</dbReference>
<evidence type="ECO:0000259" key="2">
    <source>
        <dbReference type="Pfam" id="PF04536"/>
    </source>
</evidence>
<dbReference type="PANTHER" id="PTHR30373">
    <property type="entry name" value="UPF0603 PROTEIN YGCG"/>
    <property type="match status" value="1"/>
</dbReference>
<organism evidence="3 4">
    <name type="scientific">Tsuneonella suprasediminis</name>
    <dbReference type="NCBI Taxonomy" id="2306996"/>
    <lineage>
        <taxon>Bacteria</taxon>
        <taxon>Pseudomonadati</taxon>
        <taxon>Pseudomonadota</taxon>
        <taxon>Alphaproteobacteria</taxon>
        <taxon>Sphingomonadales</taxon>
        <taxon>Erythrobacteraceae</taxon>
        <taxon>Tsuneonella</taxon>
    </lineage>
</organism>
<reference evidence="3 4" key="1">
    <citation type="submission" date="2018-09" db="EMBL/GenBank/DDBJ databases">
        <title>Altererythrobacter sp.Ery1 and Ery12, the genome sequencing of novel strains in genus Alterythrobacter.</title>
        <authorList>
            <person name="Cheng H."/>
            <person name="Wu Y.-H."/>
            <person name="Fang C."/>
            <person name="Xu X.-W."/>
        </authorList>
    </citation>
    <scope>NUCLEOTIDE SEQUENCE [LARGE SCALE GENOMIC DNA]</scope>
    <source>
        <strain evidence="3 4">Ery12</strain>
    </source>
</reference>
<dbReference type="OrthoDB" id="9810918at2"/>
<sequence>MRALAHVCLRAAALALSVAPAAACRGDTADHAERAAPAIALTGRVVDDANLFDPATEKALTDKLAAVESDTQAQFVVVSTRSLNGQPIKAYSMALANNWGIGSAERNDGVMILIAPNERQARIEVGTGLEKALPNPFCEQIMREMVARYRTGDIAAGTIVGVDRIAAQLRATARQTT</sequence>
<gene>
    <name evidence="3" type="ORF">D6858_13335</name>
</gene>
<dbReference type="Gene3D" id="3.10.310.50">
    <property type="match status" value="1"/>
</dbReference>
<feature type="domain" description="TPM" evidence="2">
    <location>
        <begin position="45"/>
        <end position="167"/>
    </location>
</feature>
<comment type="caution">
    <text evidence="3">The sequence shown here is derived from an EMBL/GenBank/DDBJ whole genome shotgun (WGS) entry which is preliminary data.</text>
</comment>
<feature type="signal peptide" evidence="1">
    <location>
        <begin position="1"/>
        <end position="23"/>
    </location>
</feature>
<evidence type="ECO:0000313" key="3">
    <source>
        <dbReference type="EMBL" id="RJX65955.1"/>
    </source>
</evidence>
<proteinExistence type="predicted"/>
<dbReference type="PANTHER" id="PTHR30373:SF2">
    <property type="entry name" value="UPF0603 PROTEIN YGCG"/>
    <property type="match status" value="1"/>
</dbReference>
<feature type="chain" id="PRO_5019440459" evidence="1">
    <location>
        <begin position="24"/>
        <end position="177"/>
    </location>
</feature>
<accession>A0A419QYZ6</accession>
<keyword evidence="4" id="KW-1185">Reference proteome</keyword>
<evidence type="ECO:0000256" key="1">
    <source>
        <dbReference type="SAM" id="SignalP"/>
    </source>
</evidence>
<protein>
    <submittedName>
        <fullName evidence="3">TPM domain-containing protein</fullName>
    </submittedName>
</protein>
<dbReference type="Proteomes" id="UP000284322">
    <property type="component" value="Unassembled WGS sequence"/>
</dbReference>
<evidence type="ECO:0000313" key="4">
    <source>
        <dbReference type="Proteomes" id="UP000284322"/>
    </source>
</evidence>
<name>A0A419QYZ6_9SPHN</name>
<dbReference type="AlphaFoldDB" id="A0A419QYZ6"/>
<dbReference type="RefSeq" id="WP_120111492.1">
    <property type="nucleotide sequence ID" value="NZ_RAHJ01000021.1"/>
</dbReference>
<dbReference type="InterPro" id="IPR007621">
    <property type="entry name" value="TPM_dom"/>
</dbReference>
<keyword evidence="1" id="KW-0732">Signal</keyword>